<evidence type="ECO:0000256" key="9">
    <source>
        <dbReference type="ARBA" id="ARBA00023012"/>
    </source>
</evidence>
<feature type="domain" description="Histidine kinase" evidence="11">
    <location>
        <begin position="228"/>
        <end position="440"/>
    </location>
</feature>
<dbReference type="InterPro" id="IPR036097">
    <property type="entry name" value="HisK_dim/P_sf"/>
</dbReference>
<evidence type="ECO:0000256" key="7">
    <source>
        <dbReference type="ARBA" id="ARBA00022777"/>
    </source>
</evidence>
<dbReference type="GO" id="GO:0005886">
    <property type="term" value="C:plasma membrane"/>
    <property type="evidence" value="ECO:0007669"/>
    <property type="project" value="TreeGrafter"/>
</dbReference>
<gene>
    <name evidence="13" type="ORF">EWE75_19205</name>
</gene>
<keyword evidence="4" id="KW-0597">Phosphoprotein</keyword>
<evidence type="ECO:0000259" key="11">
    <source>
        <dbReference type="PROSITE" id="PS50109"/>
    </source>
</evidence>
<dbReference type="PANTHER" id="PTHR45436:SF8">
    <property type="entry name" value="HISTIDINE KINASE"/>
    <property type="match status" value="1"/>
</dbReference>
<dbReference type="Gene3D" id="3.30.565.10">
    <property type="entry name" value="Histidine kinase-like ATPase, C-terminal domain"/>
    <property type="match status" value="1"/>
</dbReference>
<dbReference type="InterPro" id="IPR036890">
    <property type="entry name" value="HATPase_C_sf"/>
</dbReference>
<feature type="transmembrane region" description="Helical" evidence="10">
    <location>
        <begin position="146"/>
        <end position="170"/>
    </location>
</feature>
<feature type="domain" description="HAMP" evidence="12">
    <location>
        <begin position="167"/>
        <end position="220"/>
    </location>
</feature>
<protein>
    <recommendedName>
        <fullName evidence="3">histidine kinase</fullName>
        <ecNumber evidence="3">2.7.13.3</ecNumber>
    </recommendedName>
</protein>
<keyword evidence="10" id="KW-0472">Membrane</keyword>
<dbReference type="PANTHER" id="PTHR45436">
    <property type="entry name" value="SENSOR HISTIDINE KINASE YKOH"/>
    <property type="match status" value="1"/>
</dbReference>
<evidence type="ECO:0000256" key="3">
    <source>
        <dbReference type="ARBA" id="ARBA00012438"/>
    </source>
</evidence>
<comment type="caution">
    <text evidence="13">The sequence shown here is derived from an EMBL/GenBank/DDBJ whole genome shotgun (WGS) entry which is preliminary data.</text>
</comment>
<dbReference type="AlphaFoldDB" id="A0A4V2DCE1"/>
<dbReference type="Pfam" id="PF00512">
    <property type="entry name" value="HisKA"/>
    <property type="match status" value="1"/>
</dbReference>
<dbReference type="GO" id="GO:0000155">
    <property type="term" value="F:phosphorelay sensor kinase activity"/>
    <property type="evidence" value="ECO:0007669"/>
    <property type="project" value="InterPro"/>
</dbReference>
<keyword evidence="14" id="KW-1185">Reference proteome</keyword>
<dbReference type="InterPro" id="IPR003660">
    <property type="entry name" value="HAMP_dom"/>
</dbReference>
<dbReference type="SMART" id="SM00388">
    <property type="entry name" value="HisKA"/>
    <property type="match status" value="1"/>
</dbReference>
<dbReference type="SMART" id="SM00304">
    <property type="entry name" value="HAMP"/>
    <property type="match status" value="1"/>
</dbReference>
<dbReference type="Gene3D" id="6.10.340.10">
    <property type="match status" value="1"/>
</dbReference>
<dbReference type="PROSITE" id="PS50885">
    <property type="entry name" value="HAMP"/>
    <property type="match status" value="1"/>
</dbReference>
<keyword evidence="6 10" id="KW-0812">Transmembrane</keyword>
<keyword evidence="7" id="KW-0418">Kinase</keyword>
<name>A0A4V2DCE1_9SPHN</name>
<evidence type="ECO:0000256" key="10">
    <source>
        <dbReference type="SAM" id="Phobius"/>
    </source>
</evidence>
<evidence type="ECO:0000256" key="1">
    <source>
        <dbReference type="ARBA" id="ARBA00000085"/>
    </source>
</evidence>
<dbReference type="EC" id="2.7.13.3" evidence="3"/>
<dbReference type="EMBL" id="SGIS01000037">
    <property type="protein sequence ID" value="RZF61168.1"/>
    <property type="molecule type" value="Genomic_DNA"/>
</dbReference>
<dbReference type="Gene3D" id="1.10.287.130">
    <property type="match status" value="1"/>
</dbReference>
<dbReference type="InterPro" id="IPR005467">
    <property type="entry name" value="His_kinase_dom"/>
</dbReference>
<evidence type="ECO:0000256" key="8">
    <source>
        <dbReference type="ARBA" id="ARBA00022989"/>
    </source>
</evidence>
<evidence type="ECO:0000313" key="14">
    <source>
        <dbReference type="Proteomes" id="UP000292085"/>
    </source>
</evidence>
<evidence type="ECO:0000256" key="2">
    <source>
        <dbReference type="ARBA" id="ARBA00004370"/>
    </source>
</evidence>
<keyword evidence="9" id="KW-0902">Two-component regulatory system</keyword>
<dbReference type="InterPro" id="IPR003594">
    <property type="entry name" value="HATPase_dom"/>
</dbReference>
<organism evidence="13 14">
    <name type="scientific">Sphingomonas populi</name>
    <dbReference type="NCBI Taxonomy" id="2484750"/>
    <lineage>
        <taxon>Bacteria</taxon>
        <taxon>Pseudomonadati</taxon>
        <taxon>Pseudomonadota</taxon>
        <taxon>Alphaproteobacteria</taxon>
        <taxon>Sphingomonadales</taxon>
        <taxon>Sphingomonadaceae</taxon>
        <taxon>Sphingomonas</taxon>
    </lineage>
</organism>
<comment type="catalytic activity">
    <reaction evidence="1">
        <text>ATP + protein L-histidine = ADP + protein N-phospho-L-histidine.</text>
        <dbReference type="EC" id="2.7.13.3"/>
    </reaction>
</comment>
<dbReference type="Pfam" id="PF00672">
    <property type="entry name" value="HAMP"/>
    <property type="match status" value="1"/>
</dbReference>
<comment type="subcellular location">
    <subcellularLocation>
        <location evidence="2">Membrane</location>
    </subcellularLocation>
</comment>
<evidence type="ECO:0000256" key="5">
    <source>
        <dbReference type="ARBA" id="ARBA00022679"/>
    </source>
</evidence>
<dbReference type="InterPro" id="IPR050428">
    <property type="entry name" value="TCS_sensor_his_kinase"/>
</dbReference>
<evidence type="ECO:0000259" key="12">
    <source>
        <dbReference type="PROSITE" id="PS50885"/>
    </source>
</evidence>
<dbReference type="SUPFAM" id="SSF158472">
    <property type="entry name" value="HAMP domain-like"/>
    <property type="match status" value="1"/>
</dbReference>
<dbReference type="PROSITE" id="PS50109">
    <property type="entry name" value="HIS_KIN"/>
    <property type="match status" value="1"/>
</dbReference>
<evidence type="ECO:0000256" key="4">
    <source>
        <dbReference type="ARBA" id="ARBA00022553"/>
    </source>
</evidence>
<dbReference type="SMART" id="SM00387">
    <property type="entry name" value="HATPase_c"/>
    <property type="match status" value="1"/>
</dbReference>
<evidence type="ECO:0000313" key="13">
    <source>
        <dbReference type="EMBL" id="RZF61168.1"/>
    </source>
</evidence>
<accession>A0A4V2DCE1</accession>
<keyword evidence="5" id="KW-0808">Transferase</keyword>
<sequence>MIAALFALGSVALLFVVERTIRSYADEATAIGLKSELATLAHALPDTGMAGLVDTISHRQSTDYEQPFQYLLVDARGKRLAGNLPANAARLGWGQLQFADDPGGTGAAGGAETFQSLGTRLGNGAILVVATDTFDVQKLRQRVDAFTIWSGIGITIIALIGGYVIGNLFLRRLERVNEAVARIMAGSLSERLPRIGMSPEFDHLSKNLNLMLDRIGELMEGLRQVSTDIAHDLRTPLTRLRHQLEGLRDYDSLDAYRNGVAAALDQTDDILAIFRALLRIGSIEGGAGRQLLGPIDLSEIAERVANLYRPLAEDQGKAFIVRIEPGVVVVGDAELIAQVFANLLDNALKYTPIGAIITVSVDEADRLPTAIIADNGPGVPALERDKILRRFYRVDTSRGLPGAGLGLSLVAAIARMHQADVRIGDNNPGLHVQLTFQKDVDLSRKRDVEF</sequence>
<proteinExistence type="predicted"/>
<evidence type="ECO:0000256" key="6">
    <source>
        <dbReference type="ARBA" id="ARBA00022692"/>
    </source>
</evidence>
<reference evidence="13 14" key="1">
    <citation type="submission" date="2019-02" db="EMBL/GenBank/DDBJ databases">
        <authorList>
            <person name="Li Y."/>
        </authorList>
    </citation>
    <scope>NUCLEOTIDE SEQUENCE [LARGE SCALE GENOMIC DNA]</scope>
    <source>
        <strain evidence="13 14">3-7</strain>
    </source>
</reference>
<keyword evidence="8 10" id="KW-1133">Transmembrane helix</keyword>
<dbReference type="Proteomes" id="UP000292085">
    <property type="component" value="Unassembled WGS sequence"/>
</dbReference>
<dbReference type="Pfam" id="PF02518">
    <property type="entry name" value="HATPase_c"/>
    <property type="match status" value="1"/>
</dbReference>
<dbReference type="OrthoDB" id="9815202at2"/>
<dbReference type="SUPFAM" id="SSF47384">
    <property type="entry name" value="Homodimeric domain of signal transducing histidine kinase"/>
    <property type="match status" value="1"/>
</dbReference>
<dbReference type="SUPFAM" id="SSF55874">
    <property type="entry name" value="ATPase domain of HSP90 chaperone/DNA topoisomerase II/histidine kinase"/>
    <property type="match status" value="1"/>
</dbReference>
<dbReference type="InterPro" id="IPR003661">
    <property type="entry name" value="HisK_dim/P_dom"/>
</dbReference>
<dbReference type="CDD" id="cd00082">
    <property type="entry name" value="HisKA"/>
    <property type="match status" value="1"/>
</dbReference>